<dbReference type="AlphaFoldDB" id="A0A8D8SHF0"/>
<dbReference type="EMBL" id="HBUF01050713">
    <property type="protein sequence ID" value="CAG6621672.1"/>
    <property type="molecule type" value="Transcribed_RNA"/>
</dbReference>
<dbReference type="EMBL" id="HBUF01529116">
    <property type="protein sequence ID" value="CAG6751180.1"/>
    <property type="molecule type" value="Transcribed_RNA"/>
</dbReference>
<dbReference type="EMBL" id="HBUF01529117">
    <property type="protein sequence ID" value="CAG6751182.1"/>
    <property type="molecule type" value="Transcribed_RNA"/>
</dbReference>
<dbReference type="EMBL" id="HBUF01213970">
    <property type="protein sequence ID" value="CAG6666374.1"/>
    <property type="molecule type" value="Transcribed_RNA"/>
</dbReference>
<proteinExistence type="predicted"/>
<dbReference type="EMBL" id="HBUF01392157">
    <property type="protein sequence ID" value="CAG6734273.1"/>
    <property type="molecule type" value="Transcribed_RNA"/>
</dbReference>
<accession>A0A8D8SHF0</accession>
<dbReference type="EMBL" id="HBUF01392159">
    <property type="protein sequence ID" value="CAG6734277.1"/>
    <property type="molecule type" value="Transcribed_RNA"/>
</dbReference>
<organism evidence="1">
    <name type="scientific">Cacopsylla melanoneura</name>
    <dbReference type="NCBI Taxonomy" id="428564"/>
    <lineage>
        <taxon>Eukaryota</taxon>
        <taxon>Metazoa</taxon>
        <taxon>Ecdysozoa</taxon>
        <taxon>Arthropoda</taxon>
        <taxon>Hexapoda</taxon>
        <taxon>Insecta</taxon>
        <taxon>Pterygota</taxon>
        <taxon>Neoptera</taxon>
        <taxon>Paraneoptera</taxon>
        <taxon>Hemiptera</taxon>
        <taxon>Sternorrhyncha</taxon>
        <taxon>Psylloidea</taxon>
        <taxon>Psyllidae</taxon>
        <taxon>Psyllinae</taxon>
        <taxon>Cacopsylla</taxon>
    </lineage>
</organism>
<dbReference type="EMBL" id="HBUF01392158">
    <property type="protein sequence ID" value="CAG6734275.1"/>
    <property type="molecule type" value="Transcribed_RNA"/>
</dbReference>
<dbReference type="EMBL" id="HBUF01529115">
    <property type="protein sequence ID" value="CAG6751178.1"/>
    <property type="molecule type" value="Transcribed_RNA"/>
</dbReference>
<dbReference type="EMBL" id="HBUF01529114">
    <property type="protein sequence ID" value="CAG6751176.1"/>
    <property type="molecule type" value="Transcribed_RNA"/>
</dbReference>
<reference evidence="1" key="1">
    <citation type="submission" date="2021-05" db="EMBL/GenBank/DDBJ databases">
        <authorList>
            <person name="Alioto T."/>
            <person name="Alioto T."/>
            <person name="Gomez Garrido J."/>
        </authorList>
    </citation>
    <scope>NUCLEOTIDE SEQUENCE</scope>
</reference>
<protein>
    <submittedName>
        <fullName evidence="1">Uncharacterized protein</fullName>
    </submittedName>
</protein>
<sequence>MDFVWGKSFQNMNSPQDKVLESRCLNYQEKWTLIQPASRESVKLRSSKKEKLWKMRSHLNHKRVLSPDHGPLFTVQNTMFISSSWKSCTHLMPKSGNIFLTILSRPSLLRKTILLNPRK</sequence>
<dbReference type="EMBL" id="HBUF01050714">
    <property type="protein sequence ID" value="CAG6621674.1"/>
    <property type="molecule type" value="Transcribed_RNA"/>
</dbReference>
<evidence type="ECO:0000313" key="1">
    <source>
        <dbReference type="EMBL" id="CAG6666372.1"/>
    </source>
</evidence>
<name>A0A8D8SHF0_9HEMI</name>
<dbReference type="EMBL" id="HBUF01213969">
    <property type="protein sequence ID" value="CAG6666372.1"/>
    <property type="molecule type" value="Transcribed_RNA"/>
</dbReference>